<evidence type="ECO:0000256" key="1">
    <source>
        <dbReference type="SAM" id="Phobius"/>
    </source>
</evidence>
<reference evidence="2 3" key="1">
    <citation type="submission" date="2019-03" db="EMBL/GenBank/DDBJ databases">
        <title>Long-read sequencing reveals hyperdense prophage content in a complex bacterial symbiont genome.</title>
        <authorList>
            <person name="Frost C.L."/>
            <person name="Siozios S."/>
            <person name="Nadal-Jimenez P."/>
            <person name="Brockhurst M.A."/>
            <person name="King K.C."/>
            <person name="Darby A.C."/>
            <person name="Hurst G.D.D."/>
        </authorList>
    </citation>
    <scope>NUCLEOTIDE SEQUENCE [LARGE SCALE GENOMIC DNA]</scope>
    <source>
        <strain evidence="2 3">FIN</strain>
    </source>
</reference>
<accession>A0A4P7KZ90</accession>
<protein>
    <submittedName>
        <fullName evidence="2">EspA-like secreted protein</fullName>
    </submittedName>
</protein>
<keyword evidence="1" id="KW-1133">Transmembrane helix</keyword>
<gene>
    <name evidence="2" type="ORF">ArsFIN_02600</name>
</gene>
<dbReference type="Pfam" id="PF03433">
    <property type="entry name" value="EspA"/>
    <property type="match status" value="1"/>
</dbReference>
<dbReference type="SUPFAM" id="SSF116927">
    <property type="entry name" value="EspA/CesA-like"/>
    <property type="match status" value="1"/>
</dbReference>
<dbReference type="AlphaFoldDB" id="A0A4P7KZ90"/>
<organism evidence="2 3">
    <name type="scientific">Arsenophonus nasoniae</name>
    <name type="common">son-killer infecting Nasonia vitripennis</name>
    <dbReference type="NCBI Taxonomy" id="638"/>
    <lineage>
        <taxon>Bacteria</taxon>
        <taxon>Pseudomonadati</taxon>
        <taxon>Pseudomonadota</taxon>
        <taxon>Gammaproteobacteria</taxon>
        <taxon>Enterobacterales</taxon>
        <taxon>Morganellaceae</taxon>
        <taxon>Arsenophonus</taxon>
    </lineage>
</organism>
<dbReference type="KEGG" id="ans:ArsFIN_02600"/>
<feature type="transmembrane region" description="Helical" evidence="1">
    <location>
        <begin position="89"/>
        <end position="107"/>
    </location>
</feature>
<dbReference type="InterPro" id="IPR035074">
    <property type="entry name" value="EspA/CesA-like"/>
</dbReference>
<dbReference type="EMBL" id="CP038613">
    <property type="protein sequence ID" value="QBY41732.1"/>
    <property type="molecule type" value="Genomic_DNA"/>
</dbReference>
<dbReference type="Proteomes" id="UP000295134">
    <property type="component" value="Chromosome"/>
</dbReference>
<proteinExistence type="predicted"/>
<evidence type="ECO:0000313" key="3">
    <source>
        <dbReference type="Proteomes" id="UP000295134"/>
    </source>
</evidence>
<feature type="transmembrane region" description="Helical" evidence="1">
    <location>
        <begin position="33"/>
        <end position="52"/>
    </location>
</feature>
<keyword evidence="1" id="KW-0812">Transmembrane</keyword>
<sequence length="108" mass="11636">MTNPILNAPGNYSVNAGSLNGVKDSSAIYGDSVLSGGIAILYIFMSLLSDIASQKYAQMQQKSDISRSAQDMLMKSSLRSLKKVTKRPANCPMMLSNICVIMVLLLMA</sequence>
<evidence type="ECO:0000313" key="2">
    <source>
        <dbReference type="EMBL" id="QBY41732.1"/>
    </source>
</evidence>
<keyword evidence="1" id="KW-0472">Membrane</keyword>
<name>A0A4P7KZ90_9GAMM</name>
<dbReference type="InterPro" id="IPR005095">
    <property type="entry name" value="EspA"/>
</dbReference>